<evidence type="ECO:0000256" key="1">
    <source>
        <dbReference type="SAM" id="MobiDB-lite"/>
    </source>
</evidence>
<accession>A0A8R2R0Y1</accession>
<dbReference type="Proteomes" id="UP000005204">
    <property type="component" value="Unassembled WGS sequence"/>
</dbReference>
<protein>
    <submittedName>
        <fullName evidence="2">Uncharacterized protein</fullName>
    </submittedName>
</protein>
<feature type="region of interest" description="Disordered" evidence="1">
    <location>
        <begin position="140"/>
        <end position="160"/>
    </location>
</feature>
<evidence type="ECO:0000313" key="3">
    <source>
        <dbReference type="Proteomes" id="UP000005204"/>
    </source>
</evidence>
<dbReference type="EnsemblMetazoa" id="XM_038014110.1">
    <property type="protein sequence ID" value="XP_037870038.1"/>
    <property type="gene ID" value="LOC101739911"/>
</dbReference>
<organism evidence="2 3">
    <name type="scientific">Bombyx mori</name>
    <name type="common">Silk moth</name>
    <dbReference type="NCBI Taxonomy" id="7091"/>
    <lineage>
        <taxon>Eukaryota</taxon>
        <taxon>Metazoa</taxon>
        <taxon>Ecdysozoa</taxon>
        <taxon>Arthropoda</taxon>
        <taxon>Hexapoda</taxon>
        <taxon>Insecta</taxon>
        <taxon>Pterygota</taxon>
        <taxon>Neoptera</taxon>
        <taxon>Endopterygota</taxon>
        <taxon>Lepidoptera</taxon>
        <taxon>Glossata</taxon>
        <taxon>Ditrysia</taxon>
        <taxon>Bombycoidea</taxon>
        <taxon>Bombycidae</taxon>
        <taxon>Bombycinae</taxon>
        <taxon>Bombyx</taxon>
    </lineage>
</organism>
<sequence length="179" mass="19409">MVERVRAAAPRGRVRQLLASTRGGCTLFVFADRVLSTTCSNIKIRLKTFLFCAWRAPLEIHGGGGVPGGRAADPPPAGGSQRPRAVQPLHHARDQAHVPRVQTGVSVGGSGRGSLQEHILSVLPARRRHAVRALRLQHDQAQAEREGQLRGVPGHPVPSGTRLRAREAVLGVRALRRRR</sequence>
<evidence type="ECO:0000313" key="2">
    <source>
        <dbReference type="EnsemblMetazoa" id="XP_037870038.1"/>
    </source>
</evidence>
<feature type="region of interest" description="Disordered" evidence="1">
    <location>
        <begin position="63"/>
        <end position="84"/>
    </location>
</feature>
<proteinExistence type="predicted"/>
<reference evidence="2" key="2">
    <citation type="submission" date="2022-06" db="UniProtKB">
        <authorList>
            <consortium name="EnsemblMetazoa"/>
        </authorList>
    </citation>
    <scope>IDENTIFICATION</scope>
    <source>
        <strain evidence="2">p50T (Dazao)</strain>
    </source>
</reference>
<name>A0A8R2R0Y1_BOMMO</name>
<dbReference type="AlphaFoldDB" id="A0A8R2R0Y1"/>
<keyword evidence="3" id="KW-1185">Reference proteome</keyword>
<reference evidence="3" key="1">
    <citation type="journal article" date="2008" name="Insect Biochem. Mol. Biol.">
        <title>The genome of a lepidopteran model insect, the silkworm Bombyx mori.</title>
        <authorList>
            <consortium name="International Silkworm Genome Consortium"/>
        </authorList>
    </citation>
    <scope>NUCLEOTIDE SEQUENCE [LARGE SCALE GENOMIC DNA]</scope>
    <source>
        <strain evidence="3">p50T</strain>
    </source>
</reference>